<feature type="transmembrane region" description="Helical" evidence="7">
    <location>
        <begin position="47"/>
        <end position="68"/>
    </location>
</feature>
<keyword evidence="2" id="KW-0813">Transport</keyword>
<protein>
    <submittedName>
        <fullName evidence="9">Major facilitator transporter</fullName>
    </submittedName>
</protein>
<feature type="transmembrane region" description="Helical" evidence="7">
    <location>
        <begin position="285"/>
        <end position="304"/>
    </location>
</feature>
<evidence type="ECO:0000256" key="4">
    <source>
        <dbReference type="ARBA" id="ARBA00022692"/>
    </source>
</evidence>
<sequence>MKGTFRSLNSFNYRVWDGGAIVSNIGTWMQRTAQDWLVLTQLTHHNATAVGIVMALQFGPHLLLLPFTGLAADHLDRRKLLIGTQAALGTLALGLGVLTVAGWVQLWHVYVFAFLLGSVSAFDAPARQTFVSELVGETDLSNAVALNSTSFNAARMIGPAIAGVLIASVGTGWVFLINAASFVAVLCSLGFLRVREFHQSKRAVRARGSLAEGFRYVWKRPDLKAVLLMLFLIGTFGLNFPIFISTMSVTVFHAGASQYGLLSSIMAIGTVAGALLAARRAKPHIGVLFASTAIFGVGCALAAIAPGYGFFGLALVVIGVSAQTITTTTNSTMQLSTEPAMRGRVMAIFLAIALGGTPLGAPVVGWVADRFGPRWALGVAAAAGFAAAIVGIRYLAKYRQLRVFIDAGRLRFSIDDGDAVV</sequence>
<feature type="transmembrane region" description="Helical" evidence="7">
    <location>
        <begin position="80"/>
        <end position="101"/>
    </location>
</feature>
<evidence type="ECO:0000256" key="6">
    <source>
        <dbReference type="ARBA" id="ARBA00023136"/>
    </source>
</evidence>
<dbReference type="CDD" id="cd06173">
    <property type="entry name" value="MFS_MefA_like"/>
    <property type="match status" value="1"/>
</dbReference>
<dbReference type="RefSeq" id="WP_062082434.1">
    <property type="nucleotide sequence ID" value="NZ_FCOK02000003.1"/>
</dbReference>
<reference evidence="9 10" key="1">
    <citation type="submission" date="2016-01" db="EMBL/GenBank/DDBJ databases">
        <authorList>
            <person name="Oliw E.H."/>
        </authorList>
    </citation>
    <scope>NUCLEOTIDE SEQUENCE [LARGE SCALE GENOMIC DNA]</scope>
    <source>
        <strain evidence="9">LMG 27134</strain>
    </source>
</reference>
<evidence type="ECO:0000313" key="10">
    <source>
        <dbReference type="Proteomes" id="UP000054683"/>
    </source>
</evidence>
<organism evidence="9 10">
    <name type="scientific">Caballeronia udeis</name>
    <dbReference type="NCBI Taxonomy" id="1232866"/>
    <lineage>
        <taxon>Bacteria</taxon>
        <taxon>Pseudomonadati</taxon>
        <taxon>Pseudomonadota</taxon>
        <taxon>Betaproteobacteria</taxon>
        <taxon>Burkholderiales</taxon>
        <taxon>Burkholderiaceae</taxon>
        <taxon>Caballeronia</taxon>
    </lineage>
</organism>
<dbReference type="OrthoDB" id="9775268at2"/>
<dbReference type="InterPro" id="IPR036259">
    <property type="entry name" value="MFS_trans_sf"/>
</dbReference>
<dbReference type="InterPro" id="IPR020846">
    <property type="entry name" value="MFS_dom"/>
</dbReference>
<dbReference type="SUPFAM" id="SSF103473">
    <property type="entry name" value="MFS general substrate transporter"/>
    <property type="match status" value="1"/>
</dbReference>
<keyword evidence="4 7" id="KW-0812">Transmembrane</keyword>
<evidence type="ECO:0000256" key="5">
    <source>
        <dbReference type="ARBA" id="ARBA00022989"/>
    </source>
</evidence>
<evidence type="ECO:0000256" key="7">
    <source>
        <dbReference type="SAM" id="Phobius"/>
    </source>
</evidence>
<feature type="transmembrane region" description="Helical" evidence="7">
    <location>
        <begin position="256"/>
        <end position="278"/>
    </location>
</feature>
<dbReference type="Pfam" id="PF05977">
    <property type="entry name" value="MFS_3"/>
    <property type="match status" value="1"/>
</dbReference>
<feature type="transmembrane region" description="Helical" evidence="7">
    <location>
        <begin position="173"/>
        <end position="192"/>
    </location>
</feature>
<proteinExistence type="predicted"/>
<feature type="domain" description="Major facilitator superfamily (MFS) profile" evidence="8">
    <location>
        <begin position="1"/>
        <end position="399"/>
    </location>
</feature>
<dbReference type="GO" id="GO:0005886">
    <property type="term" value="C:plasma membrane"/>
    <property type="evidence" value="ECO:0007669"/>
    <property type="project" value="UniProtKB-SubCell"/>
</dbReference>
<dbReference type="AlphaFoldDB" id="A0A158F9R5"/>
<evidence type="ECO:0000256" key="2">
    <source>
        <dbReference type="ARBA" id="ARBA00022448"/>
    </source>
</evidence>
<keyword evidence="5 7" id="KW-1133">Transmembrane helix</keyword>
<feature type="transmembrane region" description="Helical" evidence="7">
    <location>
        <begin position="107"/>
        <end position="124"/>
    </location>
</feature>
<feature type="transmembrane region" description="Helical" evidence="7">
    <location>
        <begin position="345"/>
        <end position="368"/>
    </location>
</feature>
<dbReference type="Gene3D" id="1.20.1250.20">
    <property type="entry name" value="MFS general substrate transporter like domains"/>
    <property type="match status" value="1"/>
</dbReference>
<feature type="transmembrane region" description="Helical" evidence="7">
    <location>
        <begin position="374"/>
        <end position="396"/>
    </location>
</feature>
<evidence type="ECO:0000259" key="8">
    <source>
        <dbReference type="PROSITE" id="PS50850"/>
    </source>
</evidence>
<dbReference type="GO" id="GO:0022857">
    <property type="term" value="F:transmembrane transporter activity"/>
    <property type="evidence" value="ECO:0007669"/>
    <property type="project" value="InterPro"/>
</dbReference>
<comment type="subcellular location">
    <subcellularLocation>
        <location evidence="1">Cell membrane</location>
        <topology evidence="1">Multi-pass membrane protein</topology>
    </subcellularLocation>
</comment>
<keyword evidence="3" id="KW-1003">Cell membrane</keyword>
<dbReference type="EMBL" id="FCOK02000003">
    <property type="protein sequence ID" value="SAL16423.1"/>
    <property type="molecule type" value="Genomic_DNA"/>
</dbReference>
<gene>
    <name evidence="9" type="ORF">AWB69_00858</name>
</gene>
<dbReference type="PANTHER" id="PTHR23513">
    <property type="entry name" value="INTEGRAL MEMBRANE EFFLUX PROTEIN-RELATED"/>
    <property type="match status" value="1"/>
</dbReference>
<evidence type="ECO:0000256" key="1">
    <source>
        <dbReference type="ARBA" id="ARBA00004651"/>
    </source>
</evidence>
<dbReference type="InterPro" id="IPR010290">
    <property type="entry name" value="TM_effector"/>
</dbReference>
<evidence type="ECO:0000256" key="3">
    <source>
        <dbReference type="ARBA" id="ARBA00022475"/>
    </source>
</evidence>
<dbReference type="PROSITE" id="PS50850">
    <property type="entry name" value="MFS"/>
    <property type="match status" value="1"/>
</dbReference>
<name>A0A158F9R5_9BURK</name>
<keyword evidence="6 7" id="KW-0472">Membrane</keyword>
<evidence type="ECO:0000313" key="9">
    <source>
        <dbReference type="EMBL" id="SAL16423.1"/>
    </source>
</evidence>
<feature type="transmembrane region" description="Helical" evidence="7">
    <location>
        <begin position="310"/>
        <end position="333"/>
    </location>
</feature>
<accession>A0A158F9R5</accession>
<dbReference type="Proteomes" id="UP000054683">
    <property type="component" value="Unassembled WGS sequence"/>
</dbReference>
<dbReference type="PANTHER" id="PTHR23513:SF11">
    <property type="entry name" value="STAPHYLOFERRIN A TRANSPORTER"/>
    <property type="match status" value="1"/>
</dbReference>
<feature type="transmembrane region" description="Helical" evidence="7">
    <location>
        <begin position="225"/>
        <end position="244"/>
    </location>
</feature>